<dbReference type="InterPro" id="IPR038687">
    <property type="entry name" value="M-T4_sf"/>
</dbReference>
<dbReference type="KEGG" id="vg:29057764"/>
<protein>
    <submittedName>
        <fullName evidence="3">Virulence factor</fullName>
    </submittedName>
</protein>
<dbReference type="OrthoDB" id="14673at10239"/>
<feature type="domain" description="Poxvirus T4 protein C-terminal" evidence="1">
    <location>
        <begin position="80"/>
        <end position="215"/>
    </location>
</feature>
<dbReference type="EMBL" id="KU749310">
    <property type="protein sequence ID" value="AOP31665.1"/>
    <property type="molecule type" value="Genomic_DNA"/>
</dbReference>
<sequence length="226" mass="25870">MRSFVILLLLFPSIVYSRVIKRCSESDESTWELKVGMCIQSQGFYSKRTDCSVHRPEVGGGLITEGNGFRVVMHDSCTDVNPFIITDMQQTHFGLTHTYLAFGNSNTKNPDTIPECSKNVSVTVYCDQEVGELDFHSLEYIDSSYFHLRVKYDTSCINYLGVEYSYMDKCSQKLGGYSHRDTLTCGADSVQIRDSYLKTCTNTKFDRSVYKKYMIKSKSLHYKTEL</sequence>
<evidence type="ECO:0000259" key="1">
    <source>
        <dbReference type="Pfam" id="PF04490"/>
    </source>
</evidence>
<reference evidence="3 4" key="1">
    <citation type="journal article" date="2016" name="Virus Genes">
        <title>The genomes of three North American orthopoxviruses.</title>
        <authorList>
            <person name="Smithson C."/>
            <person name="Tang N."/>
            <person name="Sammons S."/>
            <person name="Frace M."/>
            <person name="Batra D."/>
            <person name="Li Y."/>
            <person name="Emerson G.L."/>
            <person name="Carroll D.S."/>
            <person name="Upton C."/>
        </authorList>
    </citation>
    <scope>NUCLEOTIDE SEQUENCE [LARGE SCALE GENOMIC DNA]</scope>
    <source>
        <strain evidence="3 4">WA</strain>
    </source>
</reference>
<evidence type="ECO:0000313" key="4">
    <source>
        <dbReference type="Proteomes" id="UP000201873"/>
    </source>
</evidence>
<name>A0A1C9KBX8_9POXV</name>
<dbReference type="InterPro" id="IPR007580">
    <property type="entry name" value="Poxvirus_T4p_N"/>
</dbReference>
<dbReference type="InterPro" id="IPR007579">
    <property type="entry name" value="Poxvirus_T4p_C"/>
</dbReference>
<feature type="domain" description="Poxvirus T4 protein N-terminal" evidence="2">
    <location>
        <begin position="30"/>
        <end position="77"/>
    </location>
</feature>
<dbReference type="GeneID" id="29057764"/>
<organism evidence="3 4">
    <name type="scientific">Skunkpox virus</name>
    <dbReference type="NCBI Taxonomy" id="160796"/>
    <lineage>
        <taxon>Viruses</taxon>
        <taxon>Varidnaviria</taxon>
        <taxon>Bamfordvirae</taxon>
        <taxon>Nucleocytoviricota</taxon>
        <taxon>Pokkesviricetes</taxon>
        <taxon>Chitovirales</taxon>
        <taxon>Poxviridae</taxon>
        <taxon>Chordopoxvirinae</taxon>
        <taxon>Orthopoxvirus</taxon>
        <taxon>Orthopoxvirus skunkpox</taxon>
    </lineage>
</organism>
<keyword evidence="4" id="KW-1185">Reference proteome</keyword>
<gene>
    <name evidence="3" type="ORF">SKPV-WA-186</name>
</gene>
<dbReference type="Proteomes" id="UP000201873">
    <property type="component" value="Segment"/>
</dbReference>
<evidence type="ECO:0000313" key="3">
    <source>
        <dbReference type="EMBL" id="AOP31665.1"/>
    </source>
</evidence>
<dbReference type="RefSeq" id="YP_009282880.1">
    <property type="nucleotide sequence ID" value="NC_031038.1"/>
</dbReference>
<dbReference type="Gene3D" id="2.60.240.30">
    <property type="match status" value="1"/>
</dbReference>
<dbReference type="InterPro" id="IPR016399">
    <property type="entry name" value="Apoptosis_reg_M-T4"/>
</dbReference>
<evidence type="ECO:0000259" key="2">
    <source>
        <dbReference type="Pfam" id="PF04491"/>
    </source>
</evidence>
<dbReference type="Pfam" id="PF04490">
    <property type="entry name" value="Pox_T4_C"/>
    <property type="match status" value="1"/>
</dbReference>
<proteinExistence type="predicted"/>
<dbReference type="Pfam" id="PF04491">
    <property type="entry name" value="Pox_T4_N"/>
    <property type="match status" value="1"/>
</dbReference>
<accession>A0A1C9KBX8</accession>
<dbReference type="PIRSF" id="PIRSF003796">
    <property type="entry name" value="Apoptosisregulator_M-T4"/>
    <property type="match status" value="1"/>
</dbReference>